<evidence type="ECO:0000259" key="20">
    <source>
        <dbReference type="PROSITE" id="PS50026"/>
    </source>
</evidence>
<dbReference type="AlphaFoldDB" id="A0AAQ3PJM8"/>
<feature type="domain" description="Protein kinase" evidence="19">
    <location>
        <begin position="471"/>
        <end position="742"/>
    </location>
</feature>
<keyword evidence="6 18" id="KW-0732">Signal</keyword>
<dbReference type="PROSITE" id="PS00108">
    <property type="entry name" value="PROTEIN_KINASE_ST"/>
    <property type="match status" value="1"/>
</dbReference>
<dbReference type="PROSITE" id="PS50011">
    <property type="entry name" value="PROTEIN_KINASE_DOM"/>
    <property type="match status" value="1"/>
</dbReference>
<dbReference type="CDD" id="cd00054">
    <property type="entry name" value="EGF_CA"/>
    <property type="match status" value="2"/>
</dbReference>
<dbReference type="SMART" id="SM00220">
    <property type="entry name" value="S_TKc"/>
    <property type="match status" value="1"/>
</dbReference>
<keyword evidence="13" id="KW-1015">Disulfide bond</keyword>
<dbReference type="PROSITE" id="PS01187">
    <property type="entry name" value="EGF_CA"/>
    <property type="match status" value="2"/>
</dbReference>
<dbReference type="PROSITE" id="PS50026">
    <property type="entry name" value="EGF_3"/>
    <property type="match status" value="1"/>
</dbReference>
<keyword evidence="5 17" id="KW-0812">Transmembrane</keyword>
<evidence type="ECO:0000256" key="3">
    <source>
        <dbReference type="ARBA" id="ARBA00022536"/>
    </source>
</evidence>
<dbReference type="Gene3D" id="3.30.200.20">
    <property type="entry name" value="Phosphorylase Kinase, domain 1"/>
    <property type="match status" value="1"/>
</dbReference>
<dbReference type="InterPro" id="IPR000152">
    <property type="entry name" value="EGF-type_Asp/Asn_hydroxyl_site"/>
</dbReference>
<dbReference type="InterPro" id="IPR009030">
    <property type="entry name" value="Growth_fac_rcpt_cys_sf"/>
</dbReference>
<dbReference type="Pfam" id="PF07714">
    <property type="entry name" value="PK_Tyr_Ser-Thr"/>
    <property type="match status" value="1"/>
</dbReference>
<evidence type="ECO:0000256" key="5">
    <source>
        <dbReference type="ARBA" id="ARBA00022692"/>
    </source>
</evidence>
<keyword evidence="8 16" id="KW-0547">Nucleotide-binding</keyword>
<keyword evidence="11 17" id="KW-1133">Transmembrane helix</keyword>
<evidence type="ECO:0000256" key="8">
    <source>
        <dbReference type="ARBA" id="ARBA00022741"/>
    </source>
</evidence>
<feature type="chain" id="PRO_5043055933" description="Protein kinase domain-containing protein" evidence="18">
    <location>
        <begin position="24"/>
        <end position="785"/>
    </location>
</feature>
<dbReference type="Pfam" id="PF07645">
    <property type="entry name" value="EGF_CA"/>
    <property type="match status" value="2"/>
</dbReference>
<evidence type="ECO:0000256" key="18">
    <source>
        <dbReference type="SAM" id="SignalP"/>
    </source>
</evidence>
<evidence type="ECO:0000256" key="1">
    <source>
        <dbReference type="ARBA" id="ARBA00004479"/>
    </source>
</evidence>
<keyword evidence="7" id="KW-0677">Repeat</keyword>
<dbReference type="FunFam" id="2.10.25.10:FF:000355">
    <property type="entry name" value="Wall-associated receptor kinase 3"/>
    <property type="match status" value="1"/>
</dbReference>
<dbReference type="Gene3D" id="1.10.510.10">
    <property type="entry name" value="Transferase(Phosphotransferase) domain 1"/>
    <property type="match status" value="1"/>
</dbReference>
<dbReference type="InterPro" id="IPR008271">
    <property type="entry name" value="Ser/Thr_kinase_AS"/>
</dbReference>
<gene>
    <name evidence="21" type="ORF">U9M48_001558</name>
</gene>
<evidence type="ECO:0000256" key="14">
    <source>
        <dbReference type="ARBA" id="ARBA00023180"/>
    </source>
</evidence>
<dbReference type="InterPro" id="IPR049883">
    <property type="entry name" value="NOTCH1_EGF-like"/>
</dbReference>
<feature type="domain" description="EGF-like" evidence="20">
    <location>
        <begin position="302"/>
        <end position="339"/>
    </location>
</feature>
<dbReference type="InterPro" id="IPR000719">
    <property type="entry name" value="Prot_kinase_dom"/>
</dbReference>
<evidence type="ECO:0000256" key="11">
    <source>
        <dbReference type="ARBA" id="ARBA00022989"/>
    </source>
</evidence>
<keyword evidence="22" id="KW-1185">Reference proteome</keyword>
<evidence type="ECO:0000256" key="16">
    <source>
        <dbReference type="PROSITE-ProRule" id="PRU10141"/>
    </source>
</evidence>
<dbReference type="SUPFAM" id="SSF57184">
    <property type="entry name" value="Growth factor receptor domain"/>
    <property type="match status" value="1"/>
</dbReference>
<dbReference type="SMART" id="SM00181">
    <property type="entry name" value="EGF"/>
    <property type="match status" value="3"/>
</dbReference>
<dbReference type="GO" id="GO:0007166">
    <property type="term" value="P:cell surface receptor signaling pathway"/>
    <property type="evidence" value="ECO:0007669"/>
    <property type="project" value="InterPro"/>
</dbReference>
<evidence type="ECO:0000256" key="2">
    <source>
        <dbReference type="ARBA" id="ARBA00022527"/>
    </source>
</evidence>
<dbReference type="PANTHER" id="PTHR27005:SF10">
    <property type="entry name" value="OS08G0501500 PROTEIN"/>
    <property type="match status" value="1"/>
</dbReference>
<dbReference type="SMART" id="SM00179">
    <property type="entry name" value="EGF_CA"/>
    <property type="match status" value="2"/>
</dbReference>
<evidence type="ECO:0000256" key="6">
    <source>
        <dbReference type="ARBA" id="ARBA00022729"/>
    </source>
</evidence>
<dbReference type="Gene3D" id="2.10.25.10">
    <property type="entry name" value="Laminin"/>
    <property type="match status" value="2"/>
</dbReference>
<dbReference type="InterPro" id="IPR017441">
    <property type="entry name" value="Protein_kinase_ATP_BS"/>
</dbReference>
<feature type="signal peptide" evidence="18">
    <location>
        <begin position="1"/>
        <end position="23"/>
    </location>
</feature>
<dbReference type="GO" id="GO:0005886">
    <property type="term" value="C:plasma membrane"/>
    <property type="evidence" value="ECO:0007669"/>
    <property type="project" value="TreeGrafter"/>
</dbReference>
<evidence type="ECO:0000256" key="15">
    <source>
        <dbReference type="PROSITE-ProRule" id="PRU00076"/>
    </source>
</evidence>
<dbReference type="InterPro" id="IPR011009">
    <property type="entry name" value="Kinase-like_dom_sf"/>
</dbReference>
<feature type="transmembrane region" description="Helical" evidence="17">
    <location>
        <begin position="398"/>
        <end position="419"/>
    </location>
</feature>
<dbReference type="GO" id="GO:0005524">
    <property type="term" value="F:ATP binding"/>
    <property type="evidence" value="ECO:0007669"/>
    <property type="project" value="UniProtKB-UniRule"/>
</dbReference>
<dbReference type="InterPro" id="IPR025287">
    <property type="entry name" value="WAK_GUB"/>
</dbReference>
<keyword evidence="10 16" id="KW-0067">ATP-binding</keyword>
<keyword evidence="12 17" id="KW-0472">Membrane</keyword>
<evidence type="ECO:0000256" key="17">
    <source>
        <dbReference type="SAM" id="Phobius"/>
    </source>
</evidence>
<comment type="subcellular location">
    <subcellularLocation>
        <location evidence="1">Membrane</location>
        <topology evidence="1">Single-pass type I membrane protein</topology>
    </subcellularLocation>
</comment>
<dbReference type="InterPro" id="IPR018097">
    <property type="entry name" value="EGF_Ca-bd_CS"/>
</dbReference>
<dbReference type="PANTHER" id="PTHR27005">
    <property type="entry name" value="WALL-ASSOCIATED RECEPTOR KINASE-LIKE 21"/>
    <property type="match status" value="1"/>
</dbReference>
<dbReference type="GO" id="GO:0030247">
    <property type="term" value="F:polysaccharide binding"/>
    <property type="evidence" value="ECO:0007669"/>
    <property type="project" value="InterPro"/>
</dbReference>
<comment type="caution">
    <text evidence="15">Lacks conserved residue(s) required for the propagation of feature annotation.</text>
</comment>
<keyword evidence="3 15" id="KW-0245">EGF-like domain</keyword>
<evidence type="ECO:0000313" key="22">
    <source>
        <dbReference type="Proteomes" id="UP001341281"/>
    </source>
</evidence>
<dbReference type="InterPro" id="IPR001881">
    <property type="entry name" value="EGF-like_Ca-bd_dom"/>
</dbReference>
<evidence type="ECO:0000256" key="9">
    <source>
        <dbReference type="ARBA" id="ARBA00022777"/>
    </source>
</evidence>
<protein>
    <recommendedName>
        <fullName evidence="23">Protein kinase domain-containing protein</fullName>
    </recommendedName>
</protein>
<evidence type="ECO:0000259" key="19">
    <source>
        <dbReference type="PROSITE" id="PS50011"/>
    </source>
</evidence>
<proteinExistence type="predicted"/>
<dbReference type="Proteomes" id="UP001341281">
    <property type="component" value="Chromosome 01"/>
</dbReference>
<dbReference type="Pfam" id="PF13947">
    <property type="entry name" value="GUB_WAK_bind"/>
    <property type="match status" value="1"/>
</dbReference>
<evidence type="ECO:0000256" key="12">
    <source>
        <dbReference type="ARBA" id="ARBA00023136"/>
    </source>
</evidence>
<dbReference type="InterPro" id="IPR000742">
    <property type="entry name" value="EGF"/>
</dbReference>
<dbReference type="SUPFAM" id="SSF56112">
    <property type="entry name" value="Protein kinase-like (PK-like)"/>
    <property type="match status" value="1"/>
</dbReference>
<dbReference type="InterPro" id="IPR045274">
    <property type="entry name" value="WAK-like"/>
</dbReference>
<dbReference type="FunFam" id="1.10.510.10:FF:000084">
    <property type="entry name" value="Wall-associated receptor kinase 2"/>
    <property type="match status" value="1"/>
</dbReference>
<keyword evidence="4" id="KW-0808">Transferase</keyword>
<accession>A0AAQ3PJM8</accession>
<keyword evidence="2" id="KW-0723">Serine/threonine-protein kinase</keyword>
<dbReference type="GO" id="GO:0005509">
    <property type="term" value="F:calcium ion binding"/>
    <property type="evidence" value="ECO:0007669"/>
    <property type="project" value="InterPro"/>
</dbReference>
<evidence type="ECO:0000256" key="10">
    <source>
        <dbReference type="ARBA" id="ARBA00022840"/>
    </source>
</evidence>
<evidence type="ECO:0008006" key="23">
    <source>
        <dbReference type="Google" id="ProtNLM"/>
    </source>
</evidence>
<name>A0AAQ3PJM8_PASNO</name>
<dbReference type="InterPro" id="IPR001245">
    <property type="entry name" value="Ser-Thr/Tyr_kinase_cat_dom"/>
</dbReference>
<reference evidence="21 22" key="1">
    <citation type="submission" date="2024-02" db="EMBL/GenBank/DDBJ databases">
        <title>High-quality chromosome-scale genome assembly of Pensacola bahiagrass (Paspalum notatum Flugge var. saurae).</title>
        <authorList>
            <person name="Vega J.M."/>
            <person name="Podio M."/>
            <person name="Orjuela J."/>
            <person name="Siena L.A."/>
            <person name="Pessino S.C."/>
            <person name="Combes M.C."/>
            <person name="Mariac C."/>
            <person name="Albertini E."/>
            <person name="Pupilli F."/>
            <person name="Ortiz J.P.A."/>
            <person name="Leblanc O."/>
        </authorList>
    </citation>
    <scope>NUCLEOTIDE SEQUENCE [LARGE SCALE GENOMIC DNA]</scope>
    <source>
        <strain evidence="21">R1</strain>
        <tissue evidence="21">Leaf</tissue>
    </source>
</reference>
<evidence type="ECO:0000256" key="4">
    <source>
        <dbReference type="ARBA" id="ARBA00022679"/>
    </source>
</evidence>
<keyword evidence="9" id="KW-0418">Kinase</keyword>
<evidence type="ECO:0000256" key="13">
    <source>
        <dbReference type="ARBA" id="ARBA00023157"/>
    </source>
</evidence>
<feature type="non-terminal residue" evidence="21">
    <location>
        <position position="1"/>
    </location>
</feature>
<organism evidence="21 22">
    <name type="scientific">Paspalum notatum var. saurae</name>
    <dbReference type="NCBI Taxonomy" id="547442"/>
    <lineage>
        <taxon>Eukaryota</taxon>
        <taxon>Viridiplantae</taxon>
        <taxon>Streptophyta</taxon>
        <taxon>Embryophyta</taxon>
        <taxon>Tracheophyta</taxon>
        <taxon>Spermatophyta</taxon>
        <taxon>Magnoliopsida</taxon>
        <taxon>Liliopsida</taxon>
        <taxon>Poales</taxon>
        <taxon>Poaceae</taxon>
        <taxon>PACMAD clade</taxon>
        <taxon>Panicoideae</taxon>
        <taxon>Andropogonodae</taxon>
        <taxon>Paspaleae</taxon>
        <taxon>Paspalinae</taxon>
        <taxon>Paspalum</taxon>
    </lineage>
</organism>
<dbReference type="PROSITE" id="PS00010">
    <property type="entry name" value="ASX_HYDROXYL"/>
    <property type="match status" value="1"/>
</dbReference>
<dbReference type="GO" id="GO:0004674">
    <property type="term" value="F:protein serine/threonine kinase activity"/>
    <property type="evidence" value="ECO:0007669"/>
    <property type="project" value="UniProtKB-KW"/>
</dbReference>
<dbReference type="EMBL" id="CP144745">
    <property type="protein sequence ID" value="WVZ50289.1"/>
    <property type="molecule type" value="Genomic_DNA"/>
</dbReference>
<dbReference type="FunFam" id="3.30.200.20:FF:000043">
    <property type="entry name" value="Wall-associated receptor kinase 2"/>
    <property type="match status" value="1"/>
</dbReference>
<evidence type="ECO:0000313" key="21">
    <source>
        <dbReference type="EMBL" id="WVZ50289.1"/>
    </source>
</evidence>
<dbReference type="PROSITE" id="PS00107">
    <property type="entry name" value="PROTEIN_KINASE_ATP"/>
    <property type="match status" value="1"/>
</dbReference>
<sequence length="785" mass="85681">WTMLFSAIIVSAALLLLLPPAAAALPASTPAAAGSGHNCTTVCGNTSIPYPFGVEPGCYRPGFDVTCTDGAPPRLLLHNISEVFDISLANGTVDIYVPQFDASSAFPNLDVYASNFTVNWDVIGGGVELDGGTAAFVLSARWNKLVLIACDVQVILLTAGMDVISTCAAFCPPVSADHMHMVGSPDCSGVGCCQAAIPAGLNVYELQLRRFNGSWSGNQSWVYIVKSELLSSYRMDEIQAEALPAVLEWVISNSSCHGNSTSPECRSSNSFCQNSTTFNGGHRCHCSQGYDGNPYILDGCIDIDECKFSEIYPCFGDCNNTLGGYTCQCPHGFEGDATAPKGCIDVDECVHPEAHSCYGNCTNLPGTFLCQCPQGTYGDPTIKGACVTSKNSLSGSKIALIVSGGFIFLLLALAAPFITRKIQKQRVKRLREKFFKQNHGLLLEQLISRNTDIGERMIITLREIEKATDNFDKTREVGGGGHGVVYKGILDLNVVAIKKSKIVVQKEIDDFINEVAILSQVNHKNVVKLLGCCLETEVPLLVYEFISNGTLYQHLHVEGPVSLSWDDRLRIVLEVARALSYLHSATSMPIYHRDIKSSNILLDYSLTAKVSDFGASRYIPIDQTGVITTIQGTIGYLDPMYYYTGRLTEKSDVFSFGVLVMELLARKKPFVYRSDVGDGLVSYFSSLFVEGKLVDILDPQVMEDDNGDVQEVAALAVKCTKLKGEDRPTMREVELILENLRVKRPAPSSTTPCSWDHILVQGITKEASRQYTMEEEIMLSARYPR</sequence>
<keyword evidence="14" id="KW-0325">Glycoprotein</keyword>
<feature type="binding site" evidence="16">
    <location>
        <position position="499"/>
    </location>
    <ligand>
        <name>ATP</name>
        <dbReference type="ChEBI" id="CHEBI:30616"/>
    </ligand>
</feature>
<evidence type="ECO:0000256" key="7">
    <source>
        <dbReference type="ARBA" id="ARBA00022737"/>
    </source>
</evidence>